<dbReference type="InterPro" id="IPR011051">
    <property type="entry name" value="RmlC_Cupin_sf"/>
</dbReference>
<dbReference type="EMBL" id="PYGA01000048">
    <property type="protein sequence ID" value="PSK81209.1"/>
    <property type="molecule type" value="Genomic_DNA"/>
</dbReference>
<dbReference type="RefSeq" id="WP_106587108.1">
    <property type="nucleotide sequence ID" value="NZ_PYGA01000048.1"/>
</dbReference>
<protein>
    <recommendedName>
        <fullName evidence="3">Cupin domain</fullName>
    </recommendedName>
</protein>
<evidence type="ECO:0008006" key="3">
    <source>
        <dbReference type="Google" id="ProtNLM"/>
    </source>
</evidence>
<dbReference type="OrthoDB" id="3430665at2"/>
<reference evidence="1 2" key="1">
    <citation type="submission" date="2018-03" db="EMBL/GenBank/DDBJ databases">
        <title>Genomic Encyclopedia of Archaeal and Bacterial Type Strains, Phase II (KMG-II): from individual species to whole genera.</title>
        <authorList>
            <person name="Goeker M."/>
        </authorList>
    </citation>
    <scope>NUCLEOTIDE SEQUENCE [LARGE SCALE GENOMIC DNA]</scope>
    <source>
        <strain evidence="1 2">DSM 45312</strain>
    </source>
</reference>
<comment type="caution">
    <text evidence="1">The sequence shown here is derived from an EMBL/GenBank/DDBJ whole genome shotgun (WGS) entry which is preliminary data.</text>
</comment>
<evidence type="ECO:0000313" key="1">
    <source>
        <dbReference type="EMBL" id="PSK81209.1"/>
    </source>
</evidence>
<proteinExistence type="predicted"/>
<organism evidence="1 2">
    <name type="scientific">Murinocardiopsis flavida</name>
    <dbReference type="NCBI Taxonomy" id="645275"/>
    <lineage>
        <taxon>Bacteria</taxon>
        <taxon>Bacillati</taxon>
        <taxon>Actinomycetota</taxon>
        <taxon>Actinomycetes</taxon>
        <taxon>Streptosporangiales</taxon>
        <taxon>Nocardiopsidaceae</taxon>
        <taxon>Murinocardiopsis</taxon>
    </lineage>
</organism>
<accession>A0A2P8C8B1</accession>
<evidence type="ECO:0000313" key="2">
    <source>
        <dbReference type="Proteomes" id="UP000240542"/>
    </source>
</evidence>
<dbReference type="Gene3D" id="2.60.120.10">
    <property type="entry name" value="Jelly Rolls"/>
    <property type="match status" value="1"/>
</dbReference>
<dbReference type="SUPFAM" id="SSF51182">
    <property type="entry name" value="RmlC-like cupins"/>
    <property type="match status" value="1"/>
</dbReference>
<name>A0A2P8C8B1_9ACTN</name>
<dbReference type="InterPro" id="IPR014710">
    <property type="entry name" value="RmlC-like_jellyroll"/>
</dbReference>
<keyword evidence="2" id="KW-1185">Reference proteome</keyword>
<dbReference type="Proteomes" id="UP000240542">
    <property type="component" value="Unassembled WGS sequence"/>
</dbReference>
<gene>
    <name evidence="1" type="ORF">CLV63_1488</name>
</gene>
<dbReference type="AlphaFoldDB" id="A0A2P8C8B1"/>
<sequence length="113" mass="11693">MADTSPQARKFSSAIGGDAVRFGDKILIGPALDKEVGGSMSAYTSFFHAGARADLPASYAEVWVVLSGSLRVGAESDAVTVRAGEFVHVPEQAPGVVEALEDTTMVCVSVPAH</sequence>